<sequence>METDLELARRAALTGAAVALRYFAALARLPREVKADGSVVTEADRAVEAAIRAVLTGARPADAVLGEEGGQTGDAGRRWIIDPIDGTALFVAGDDRWLVLVALEEAGEVRVGVAAVPAQRRLWWAGRGAGAFTAEISGPTLVAPRRIRVARDRPDDLPASRFGVVPPADRLRGGERDLIAPLAAVTATVPWITHPGLLVAAGRLDLAVQTGGQAWDYAAPSLILTEAGGCFGGLDGSPRPEPGPALYASGPALHRAARRVLRPGPGEPG</sequence>
<dbReference type="RefSeq" id="WP_377343434.1">
    <property type="nucleotide sequence ID" value="NZ_JBHLUE010000026.1"/>
</dbReference>
<dbReference type="PROSITE" id="PS00630">
    <property type="entry name" value="IMP_2"/>
    <property type="match status" value="1"/>
</dbReference>
<keyword evidence="3" id="KW-0479">Metal-binding</keyword>
<dbReference type="EMBL" id="JBHLUE010000026">
    <property type="protein sequence ID" value="MFC0568031.1"/>
    <property type="molecule type" value="Genomic_DNA"/>
</dbReference>
<comment type="catalytic activity">
    <reaction evidence="1">
        <text>a myo-inositol phosphate + H2O = myo-inositol + phosphate</text>
        <dbReference type="Rhea" id="RHEA:24056"/>
        <dbReference type="ChEBI" id="CHEBI:15377"/>
        <dbReference type="ChEBI" id="CHEBI:17268"/>
        <dbReference type="ChEBI" id="CHEBI:43474"/>
        <dbReference type="ChEBI" id="CHEBI:84139"/>
        <dbReference type="EC" id="3.1.3.25"/>
    </reaction>
</comment>
<protein>
    <recommendedName>
        <fullName evidence="2">inositol-phosphate phosphatase</fullName>
        <ecNumber evidence="2">3.1.3.25</ecNumber>
    </recommendedName>
</protein>
<accession>A0ABV6P4U0</accession>
<dbReference type="PRINTS" id="PR00377">
    <property type="entry name" value="IMPHPHTASES"/>
</dbReference>
<dbReference type="Gene3D" id="3.40.190.80">
    <property type="match status" value="1"/>
</dbReference>
<evidence type="ECO:0000313" key="6">
    <source>
        <dbReference type="Proteomes" id="UP001589894"/>
    </source>
</evidence>
<name>A0ABV6P4U0_9ACTN</name>
<dbReference type="PANTHER" id="PTHR20854">
    <property type="entry name" value="INOSITOL MONOPHOSPHATASE"/>
    <property type="match status" value="1"/>
</dbReference>
<dbReference type="EC" id="3.1.3.25" evidence="2"/>
<evidence type="ECO:0000256" key="2">
    <source>
        <dbReference type="ARBA" id="ARBA00013106"/>
    </source>
</evidence>
<comment type="caution">
    <text evidence="5">The sequence shown here is derived from an EMBL/GenBank/DDBJ whole genome shotgun (WGS) entry which is preliminary data.</text>
</comment>
<dbReference type="InterPro" id="IPR000760">
    <property type="entry name" value="Inositol_monophosphatase-like"/>
</dbReference>
<evidence type="ECO:0000256" key="1">
    <source>
        <dbReference type="ARBA" id="ARBA00001033"/>
    </source>
</evidence>
<evidence type="ECO:0000256" key="3">
    <source>
        <dbReference type="ARBA" id="ARBA00022723"/>
    </source>
</evidence>
<evidence type="ECO:0000256" key="4">
    <source>
        <dbReference type="ARBA" id="ARBA00022842"/>
    </source>
</evidence>
<reference evidence="5 6" key="1">
    <citation type="submission" date="2024-09" db="EMBL/GenBank/DDBJ databases">
        <authorList>
            <person name="Sun Q."/>
            <person name="Mori K."/>
        </authorList>
    </citation>
    <scope>NUCLEOTIDE SEQUENCE [LARGE SCALE GENOMIC DNA]</scope>
    <source>
        <strain evidence="5 6">TBRC 2205</strain>
    </source>
</reference>
<proteinExistence type="predicted"/>
<gene>
    <name evidence="5" type="ORF">ACFFHU_28290</name>
</gene>
<keyword evidence="6" id="KW-1185">Reference proteome</keyword>
<dbReference type="Proteomes" id="UP001589894">
    <property type="component" value="Unassembled WGS sequence"/>
</dbReference>
<dbReference type="SUPFAM" id="SSF56655">
    <property type="entry name" value="Carbohydrate phosphatase"/>
    <property type="match status" value="1"/>
</dbReference>
<dbReference type="Gene3D" id="3.30.540.10">
    <property type="entry name" value="Fructose-1,6-Bisphosphatase, subunit A, domain 1"/>
    <property type="match status" value="1"/>
</dbReference>
<dbReference type="Pfam" id="PF00459">
    <property type="entry name" value="Inositol_P"/>
    <property type="match status" value="1"/>
</dbReference>
<dbReference type="InterPro" id="IPR020550">
    <property type="entry name" value="Inositol_monophosphatase_CS"/>
</dbReference>
<keyword evidence="4" id="KW-0460">Magnesium</keyword>
<organism evidence="5 6">
    <name type="scientific">Plantactinospora siamensis</name>
    <dbReference type="NCBI Taxonomy" id="555372"/>
    <lineage>
        <taxon>Bacteria</taxon>
        <taxon>Bacillati</taxon>
        <taxon>Actinomycetota</taxon>
        <taxon>Actinomycetes</taxon>
        <taxon>Micromonosporales</taxon>
        <taxon>Micromonosporaceae</taxon>
        <taxon>Plantactinospora</taxon>
    </lineage>
</organism>
<dbReference type="PANTHER" id="PTHR20854:SF4">
    <property type="entry name" value="INOSITOL-1-MONOPHOSPHATASE-RELATED"/>
    <property type="match status" value="1"/>
</dbReference>
<evidence type="ECO:0000313" key="5">
    <source>
        <dbReference type="EMBL" id="MFC0568031.1"/>
    </source>
</evidence>